<evidence type="ECO:0000313" key="4">
    <source>
        <dbReference type="Proteomes" id="UP000031366"/>
    </source>
</evidence>
<evidence type="ECO:0000259" key="2">
    <source>
        <dbReference type="PROSITE" id="PS51186"/>
    </source>
</evidence>
<dbReference type="GO" id="GO:0008080">
    <property type="term" value="F:N-acetyltransferase activity"/>
    <property type="evidence" value="ECO:0007669"/>
    <property type="project" value="InterPro"/>
</dbReference>
<reference evidence="3 4" key="1">
    <citation type="journal article" date="2015" name="Infect. Genet. Evol.">
        <title>Genomic sequences of six botulinum neurotoxin-producing strains representing three clostridial species illustrate the mobility and diversity of botulinum neurotoxin genes.</title>
        <authorList>
            <person name="Smith T.J."/>
            <person name="Hill K.K."/>
            <person name="Xie G."/>
            <person name="Foley B.T."/>
            <person name="Williamson C.H."/>
            <person name="Foster J.T."/>
            <person name="Johnson S.L."/>
            <person name="Chertkov O."/>
            <person name="Teshima H."/>
            <person name="Gibbons H.S."/>
            <person name="Johnsky L.A."/>
            <person name="Karavis M.A."/>
            <person name="Smith L.A."/>
        </authorList>
    </citation>
    <scope>NUCLEOTIDE SEQUENCE [LARGE SCALE GENOMIC DNA]</scope>
    <source>
        <strain evidence="3 4">CDC 2741</strain>
    </source>
</reference>
<dbReference type="RefSeq" id="WP_039636626.1">
    <property type="nucleotide sequence ID" value="NZ_AYSO01000020.1"/>
</dbReference>
<keyword evidence="4" id="KW-1185">Reference proteome</keyword>
<protein>
    <recommendedName>
        <fullName evidence="2">N-acetyltransferase domain-containing protein</fullName>
    </recommendedName>
</protein>
<name>A0A0C1TZY4_9CLOT</name>
<dbReference type="InterPro" id="IPR000182">
    <property type="entry name" value="GNAT_dom"/>
</dbReference>
<gene>
    <name evidence="3" type="ORF">U732_641</name>
</gene>
<feature type="domain" description="N-acetyltransferase" evidence="2">
    <location>
        <begin position="5"/>
        <end position="158"/>
    </location>
</feature>
<dbReference type="EMBL" id="AYSO01000020">
    <property type="protein sequence ID" value="KIE44828.1"/>
    <property type="molecule type" value="Genomic_DNA"/>
</dbReference>
<sequence>MNDIIDKLNIKKIENEELFPYDLMLLADPSLDLIKEYASRGEVYIAELHNIVIGVYVLIRTRPATMELVNLAVNESFHGKGIGKALIKDAVERAKKADMKTLEVGTGNSSISQLALYQKCGFRIRSIDHDFFIKHYDEPIIENGIQCVDMVRLSMDLD</sequence>
<dbReference type="InterPro" id="IPR016181">
    <property type="entry name" value="Acyl_CoA_acyltransferase"/>
</dbReference>
<dbReference type="Pfam" id="PF00583">
    <property type="entry name" value="Acetyltransf_1"/>
    <property type="match status" value="1"/>
</dbReference>
<proteinExistence type="predicted"/>
<accession>A0A0C1TZY4</accession>
<dbReference type="PROSITE" id="PS51186">
    <property type="entry name" value="GNAT"/>
    <property type="match status" value="1"/>
</dbReference>
<evidence type="ECO:0000256" key="1">
    <source>
        <dbReference type="ARBA" id="ARBA00022679"/>
    </source>
</evidence>
<dbReference type="CDD" id="cd04301">
    <property type="entry name" value="NAT_SF"/>
    <property type="match status" value="1"/>
</dbReference>
<dbReference type="PANTHER" id="PTHR13947:SF37">
    <property type="entry name" value="LD18367P"/>
    <property type="match status" value="1"/>
</dbReference>
<dbReference type="OrthoDB" id="9813917at2"/>
<evidence type="ECO:0000313" key="3">
    <source>
        <dbReference type="EMBL" id="KIE44828.1"/>
    </source>
</evidence>
<comment type="caution">
    <text evidence="3">The sequence shown here is derived from an EMBL/GenBank/DDBJ whole genome shotgun (WGS) entry which is preliminary data.</text>
</comment>
<dbReference type="AlphaFoldDB" id="A0A0C1TZY4"/>
<dbReference type="Proteomes" id="UP000031366">
    <property type="component" value="Unassembled WGS sequence"/>
</dbReference>
<dbReference type="InterPro" id="IPR050769">
    <property type="entry name" value="NAT_camello-type"/>
</dbReference>
<dbReference type="PANTHER" id="PTHR13947">
    <property type="entry name" value="GNAT FAMILY N-ACETYLTRANSFERASE"/>
    <property type="match status" value="1"/>
</dbReference>
<organism evidence="3 4">
    <name type="scientific">Clostridium argentinense CDC 2741</name>
    <dbReference type="NCBI Taxonomy" id="1418104"/>
    <lineage>
        <taxon>Bacteria</taxon>
        <taxon>Bacillati</taxon>
        <taxon>Bacillota</taxon>
        <taxon>Clostridia</taxon>
        <taxon>Eubacteriales</taxon>
        <taxon>Clostridiaceae</taxon>
        <taxon>Clostridium</taxon>
    </lineage>
</organism>
<keyword evidence="1" id="KW-0808">Transferase</keyword>
<dbReference type="Gene3D" id="3.40.630.30">
    <property type="match status" value="1"/>
</dbReference>
<dbReference type="STRING" id="29341.RSJ17_06005"/>
<dbReference type="SUPFAM" id="SSF55729">
    <property type="entry name" value="Acyl-CoA N-acyltransferases (Nat)"/>
    <property type="match status" value="1"/>
</dbReference>